<sequence length="308" mass="34629">MPVKEEVGTGCAAKDAENAPSAFETHISDMDFDDLDNVPLARLLKKSSVPDVVIEKSTDPILSFILRKALLLKMFIMILNPRLNHSLRYPGQQERNFSRTDATLPPRLEERRFLEENVQHWKFFVQRRIADELIREFIVNLLTDFNDPSNNVARDGSPSIPSNEVLASILYGGTLSSWPVNGIPAIALSVKYAILHKMGIANWFSSSHALSVFVALGIFLCQICNNDNVDTAFDVLGPKPKTLSLSYRLFQGSHVSDIDHDMHPSRGPHTFDTNDWDENADGFFVDRELLLEACGVSYDADVKFDMRC</sequence>
<dbReference type="EMBL" id="SSTD01002719">
    <property type="protein sequence ID" value="TYK27460.1"/>
    <property type="molecule type" value="Genomic_DNA"/>
</dbReference>
<organism evidence="2 4">
    <name type="scientific">Cucumis melo var. makuwa</name>
    <name type="common">Oriental melon</name>
    <dbReference type="NCBI Taxonomy" id="1194695"/>
    <lineage>
        <taxon>Eukaryota</taxon>
        <taxon>Viridiplantae</taxon>
        <taxon>Streptophyta</taxon>
        <taxon>Embryophyta</taxon>
        <taxon>Tracheophyta</taxon>
        <taxon>Spermatophyta</taxon>
        <taxon>Magnoliopsida</taxon>
        <taxon>eudicotyledons</taxon>
        <taxon>Gunneridae</taxon>
        <taxon>Pentapetalae</taxon>
        <taxon>rosids</taxon>
        <taxon>fabids</taxon>
        <taxon>Cucurbitales</taxon>
        <taxon>Cucurbitaceae</taxon>
        <taxon>Benincaseae</taxon>
        <taxon>Cucumis</taxon>
    </lineage>
</organism>
<dbReference type="AlphaFoldDB" id="A0A5D3DW04"/>
<evidence type="ECO:0000313" key="3">
    <source>
        <dbReference type="Proteomes" id="UP000321393"/>
    </source>
</evidence>
<accession>A0A5D3DW04</accession>
<gene>
    <name evidence="2" type="ORF">E5676_scaffold970G00070</name>
    <name evidence="1" type="ORF">E6C27_scaffold126G00220</name>
</gene>
<reference evidence="3 4" key="1">
    <citation type="submission" date="2019-08" db="EMBL/GenBank/DDBJ databases">
        <title>Draft genome sequences of two oriental melons (Cucumis melo L. var makuwa).</title>
        <authorList>
            <person name="Kwon S.-Y."/>
        </authorList>
    </citation>
    <scope>NUCLEOTIDE SEQUENCE [LARGE SCALE GENOMIC DNA]</scope>
    <source>
        <strain evidence="4">cv. Chang Bougi</strain>
        <strain evidence="3">cv. SW 3</strain>
        <tissue evidence="2">Leaf</tissue>
    </source>
</reference>
<evidence type="ECO:0000313" key="4">
    <source>
        <dbReference type="Proteomes" id="UP000321947"/>
    </source>
</evidence>
<evidence type="ECO:0000313" key="1">
    <source>
        <dbReference type="EMBL" id="KAA0057675.1"/>
    </source>
</evidence>
<evidence type="ECO:0008006" key="5">
    <source>
        <dbReference type="Google" id="ProtNLM"/>
    </source>
</evidence>
<dbReference type="Proteomes" id="UP000321393">
    <property type="component" value="Unassembled WGS sequence"/>
</dbReference>
<name>A0A5D3DW04_CUCMM</name>
<proteinExistence type="predicted"/>
<dbReference type="EMBL" id="SSTE01006881">
    <property type="protein sequence ID" value="KAA0057675.1"/>
    <property type="molecule type" value="Genomic_DNA"/>
</dbReference>
<evidence type="ECO:0000313" key="2">
    <source>
        <dbReference type="EMBL" id="TYK27460.1"/>
    </source>
</evidence>
<protein>
    <recommendedName>
        <fullName evidence="5">Envelope-like protein</fullName>
    </recommendedName>
</protein>
<comment type="caution">
    <text evidence="2">The sequence shown here is derived from an EMBL/GenBank/DDBJ whole genome shotgun (WGS) entry which is preliminary data.</text>
</comment>
<dbReference type="Proteomes" id="UP000321947">
    <property type="component" value="Unassembled WGS sequence"/>
</dbReference>